<evidence type="ECO:0000259" key="1">
    <source>
        <dbReference type="Pfam" id="PF08241"/>
    </source>
</evidence>
<dbReference type="CDD" id="cd02440">
    <property type="entry name" value="AdoMet_MTases"/>
    <property type="match status" value="1"/>
</dbReference>
<feature type="domain" description="Methyltransferase type 11" evidence="1">
    <location>
        <begin position="46"/>
        <end position="144"/>
    </location>
</feature>
<gene>
    <name evidence="2" type="ORF">KA717_37830</name>
</gene>
<evidence type="ECO:0000313" key="2">
    <source>
        <dbReference type="EMBL" id="UXE61100.1"/>
    </source>
</evidence>
<dbReference type="EMBL" id="CP073041">
    <property type="protein sequence ID" value="UXE61100.1"/>
    <property type="molecule type" value="Genomic_DNA"/>
</dbReference>
<dbReference type="Pfam" id="PF08241">
    <property type="entry name" value="Methyltransf_11"/>
    <property type="match status" value="1"/>
</dbReference>
<name>A0A977KYS0_9CYAN</name>
<dbReference type="InterPro" id="IPR029063">
    <property type="entry name" value="SAM-dependent_MTases_sf"/>
</dbReference>
<dbReference type="KEGG" id="wna:KA717_37830"/>
<organism evidence="2">
    <name type="scientific">Woronichinia naegeliana WA131</name>
    <dbReference type="NCBI Taxonomy" id="2824559"/>
    <lineage>
        <taxon>Bacteria</taxon>
        <taxon>Bacillati</taxon>
        <taxon>Cyanobacteriota</taxon>
        <taxon>Cyanophyceae</taxon>
        <taxon>Synechococcales</taxon>
        <taxon>Coelosphaeriaceae</taxon>
        <taxon>Woronichinia</taxon>
    </lineage>
</organism>
<keyword evidence="2" id="KW-0808">Transferase</keyword>
<dbReference type="AlphaFoldDB" id="A0A977KYS0"/>
<proteinExistence type="predicted"/>
<dbReference type="GO" id="GO:0008757">
    <property type="term" value="F:S-adenosylmethionine-dependent methyltransferase activity"/>
    <property type="evidence" value="ECO:0007669"/>
    <property type="project" value="InterPro"/>
</dbReference>
<protein>
    <submittedName>
        <fullName evidence="2">Class I SAM-dependent methyltransferase</fullName>
    </submittedName>
</protein>
<dbReference type="PANTHER" id="PTHR43591">
    <property type="entry name" value="METHYLTRANSFERASE"/>
    <property type="match status" value="1"/>
</dbReference>
<sequence length="220" mass="24995">MERILEPEVMDTEAEALEYDAMDFLSINTVFAQQALALGPMVGNILDAGTGTARIPILIAQLRPEWQIVAIDLAQSMLAIAERNVIAAGLEKQIRLEFVDAKHLPYADHCFDGVISNSLLHHLPRPQIFLQEVKRVLKPQGFLLLRDLLRPDTPEQLDQIVNQIGPDYSDRQTQLFRDSLQAALTLPEIENLAQTLALSDLKIYQSSDRHWTIERHYIHR</sequence>
<reference evidence="2" key="1">
    <citation type="submission" date="2021-04" db="EMBL/GenBank/DDBJ databases">
        <title>Genome sequence of Woronichinia naegeliana from Washington state freshwater lake bloom.</title>
        <authorList>
            <person name="Dreher T.W."/>
        </authorList>
    </citation>
    <scope>NUCLEOTIDE SEQUENCE</scope>
    <source>
        <strain evidence="2">WA131</strain>
    </source>
</reference>
<dbReference type="Gene3D" id="3.40.50.150">
    <property type="entry name" value="Vaccinia Virus protein VP39"/>
    <property type="match status" value="1"/>
</dbReference>
<dbReference type="InterPro" id="IPR013216">
    <property type="entry name" value="Methyltransf_11"/>
</dbReference>
<dbReference type="Proteomes" id="UP001065613">
    <property type="component" value="Chromosome"/>
</dbReference>
<keyword evidence="2" id="KW-0489">Methyltransferase</keyword>
<accession>A0A977KYS0</accession>
<dbReference type="PANTHER" id="PTHR43591:SF24">
    <property type="entry name" value="2-METHOXY-6-POLYPRENYL-1,4-BENZOQUINOL METHYLASE, MITOCHONDRIAL"/>
    <property type="match status" value="1"/>
</dbReference>
<dbReference type="SUPFAM" id="SSF53335">
    <property type="entry name" value="S-adenosyl-L-methionine-dependent methyltransferases"/>
    <property type="match status" value="1"/>
</dbReference>
<dbReference type="GO" id="GO:0032259">
    <property type="term" value="P:methylation"/>
    <property type="evidence" value="ECO:0007669"/>
    <property type="project" value="UniProtKB-KW"/>
</dbReference>